<comment type="catalytic activity">
    <reaction evidence="10">
        <text>an acyl-CoA + a 1,2-diacyl-sn-glycerol = a triacyl-sn-glycerol + CoA</text>
        <dbReference type="Rhea" id="RHEA:10868"/>
        <dbReference type="ChEBI" id="CHEBI:17815"/>
        <dbReference type="ChEBI" id="CHEBI:57287"/>
        <dbReference type="ChEBI" id="CHEBI:58342"/>
        <dbReference type="ChEBI" id="CHEBI:64615"/>
        <dbReference type="EC" id="2.3.1.20"/>
    </reaction>
</comment>
<sequence>MENVAPVRVRTGAFYHRLIMVNRLSPDEAMFYFLDGDGSTTHLGALLILDPARTADGRPPLTYARLVALAENRLQSVPHYRQKVTEVPLGLARPLWVDDPDFDITFHVRLSALPQPGSDEQLQELIARVLSRPLDRTRPLWEMYLIEGLADGRLAILTKTHRALLGDGTAPEMSEVVADPTADAEPLPDELWMPGRPPGGHSVALGALAEAFARPGELLESFFQSSGPVADLLTLADRSARLVGSTVQQLVNTAPDSALNTDTSAARLFTCTSVPRADCVRIAEHFECSFNDVVLGIITGVMRRWTLSVQESIGHGETIRAVLPLGAREPISDDRRDGGWMGEGGAEFVTDLPVGEDAPAVRLLQVAGLADRYSQSQRRMTAGLRPMLPELGVVPFADLSTRVFNRLFERSYNVPIRMSDHRIEPLYVGGVPVAELFSIPALFGQRALAISVNEYDEHVEFGFVADRNVVGDLPAMVEYVTESLDELAVGGFGPRPFDPEVNS</sequence>
<keyword evidence="6" id="KW-0808">Transferase</keyword>
<evidence type="ECO:0000256" key="1">
    <source>
        <dbReference type="ARBA" id="ARBA00004771"/>
    </source>
</evidence>
<keyword evidence="8" id="KW-0443">Lipid metabolism</keyword>
<feature type="domain" description="O-acyltransferase WSD1 C-terminal" evidence="12">
    <location>
        <begin position="423"/>
        <end position="487"/>
    </location>
</feature>
<keyword evidence="5" id="KW-0444">Lipid biosynthesis</keyword>
<dbReference type="PANTHER" id="PTHR31650:SF1">
    <property type="entry name" value="WAX ESTER SYNTHASE_DIACYLGLYCEROL ACYLTRANSFERASE 4-RELATED"/>
    <property type="match status" value="1"/>
</dbReference>
<dbReference type="Pfam" id="PF03007">
    <property type="entry name" value="WS_DGAT_cat"/>
    <property type="match status" value="1"/>
</dbReference>
<comment type="caution">
    <text evidence="13">The sequence shown here is derived from an EMBL/GenBank/DDBJ whole genome shotgun (WGS) entry which is preliminary data.</text>
</comment>
<dbReference type="EC" id="2.3.1.20" evidence="4"/>
<evidence type="ECO:0000313" key="14">
    <source>
        <dbReference type="Proteomes" id="UP001500822"/>
    </source>
</evidence>
<dbReference type="InterPro" id="IPR004255">
    <property type="entry name" value="O-acyltransferase_WSD1_N"/>
</dbReference>
<proteinExistence type="inferred from homology"/>
<evidence type="ECO:0000256" key="9">
    <source>
        <dbReference type="ARBA" id="ARBA00023315"/>
    </source>
</evidence>
<evidence type="ECO:0000256" key="5">
    <source>
        <dbReference type="ARBA" id="ARBA00022516"/>
    </source>
</evidence>
<comment type="pathway">
    <text evidence="1">Glycerolipid metabolism; triacylglycerol biosynthesis.</text>
</comment>
<dbReference type="EMBL" id="BAABIE010000012">
    <property type="protein sequence ID" value="GAA4753257.1"/>
    <property type="molecule type" value="Genomic_DNA"/>
</dbReference>
<evidence type="ECO:0000256" key="7">
    <source>
        <dbReference type="ARBA" id="ARBA00022798"/>
    </source>
</evidence>
<accession>A0ABP8ZCT6</accession>
<protein>
    <recommendedName>
        <fullName evidence="4">diacylglycerol O-acyltransferase</fullName>
        <ecNumber evidence="4">2.3.1.20</ecNumber>
    </recommendedName>
</protein>
<organism evidence="13 14">
    <name type="scientific">Gordonia alkaliphila</name>
    <dbReference type="NCBI Taxonomy" id="1053547"/>
    <lineage>
        <taxon>Bacteria</taxon>
        <taxon>Bacillati</taxon>
        <taxon>Actinomycetota</taxon>
        <taxon>Actinomycetes</taxon>
        <taxon>Mycobacteriales</taxon>
        <taxon>Gordoniaceae</taxon>
        <taxon>Gordonia</taxon>
    </lineage>
</organism>
<dbReference type="Pfam" id="PF06974">
    <property type="entry name" value="WS_DGAT_C"/>
    <property type="match status" value="1"/>
</dbReference>
<dbReference type="SUPFAM" id="SSF52777">
    <property type="entry name" value="CoA-dependent acyltransferases"/>
    <property type="match status" value="1"/>
</dbReference>
<evidence type="ECO:0000259" key="12">
    <source>
        <dbReference type="Pfam" id="PF06974"/>
    </source>
</evidence>
<gene>
    <name evidence="13" type="ORF">GCM10023217_25690</name>
</gene>
<dbReference type="InterPro" id="IPR045034">
    <property type="entry name" value="O-acyltransferase_WSD1-like"/>
</dbReference>
<evidence type="ECO:0000313" key="13">
    <source>
        <dbReference type="EMBL" id="GAA4753257.1"/>
    </source>
</evidence>
<comment type="similarity">
    <text evidence="3">Belongs to the long-chain O-acyltransferase family.</text>
</comment>
<dbReference type="Proteomes" id="UP001500822">
    <property type="component" value="Unassembled WGS sequence"/>
</dbReference>
<keyword evidence="7" id="KW-0319">Glycerol metabolism</keyword>
<keyword evidence="14" id="KW-1185">Reference proteome</keyword>
<evidence type="ECO:0000256" key="4">
    <source>
        <dbReference type="ARBA" id="ARBA00013244"/>
    </source>
</evidence>
<reference evidence="14" key="1">
    <citation type="journal article" date="2019" name="Int. J. Syst. Evol. Microbiol.">
        <title>The Global Catalogue of Microorganisms (GCM) 10K type strain sequencing project: providing services to taxonomists for standard genome sequencing and annotation.</title>
        <authorList>
            <consortium name="The Broad Institute Genomics Platform"/>
            <consortium name="The Broad Institute Genome Sequencing Center for Infectious Disease"/>
            <person name="Wu L."/>
            <person name="Ma J."/>
        </authorList>
    </citation>
    <scope>NUCLEOTIDE SEQUENCE [LARGE SCALE GENOMIC DNA]</scope>
    <source>
        <strain evidence="14">JCM 18077</strain>
    </source>
</reference>
<keyword evidence="9" id="KW-0012">Acyltransferase</keyword>
<evidence type="ECO:0000256" key="10">
    <source>
        <dbReference type="ARBA" id="ARBA00048109"/>
    </source>
</evidence>
<evidence type="ECO:0000259" key="11">
    <source>
        <dbReference type="Pfam" id="PF03007"/>
    </source>
</evidence>
<comment type="pathway">
    <text evidence="2">Lipid metabolism.</text>
</comment>
<evidence type="ECO:0000256" key="2">
    <source>
        <dbReference type="ARBA" id="ARBA00005189"/>
    </source>
</evidence>
<evidence type="ECO:0000256" key="8">
    <source>
        <dbReference type="ARBA" id="ARBA00023098"/>
    </source>
</evidence>
<dbReference type="PANTHER" id="PTHR31650">
    <property type="entry name" value="O-ACYLTRANSFERASE (WSD1-LIKE) FAMILY PROTEIN"/>
    <property type="match status" value="1"/>
</dbReference>
<evidence type="ECO:0000256" key="6">
    <source>
        <dbReference type="ARBA" id="ARBA00022679"/>
    </source>
</evidence>
<name>A0ABP8ZCT6_9ACTN</name>
<evidence type="ECO:0000256" key="3">
    <source>
        <dbReference type="ARBA" id="ARBA00009587"/>
    </source>
</evidence>
<dbReference type="InterPro" id="IPR009721">
    <property type="entry name" value="O-acyltransferase_WSD1_C"/>
</dbReference>
<feature type="domain" description="O-acyltransferase WSD1-like N-terminal" evidence="11">
    <location>
        <begin position="24"/>
        <end position="294"/>
    </location>
</feature>